<accession>A0A2W7TER4</accession>
<evidence type="ECO:0000256" key="2">
    <source>
        <dbReference type="ARBA" id="ARBA00023125"/>
    </source>
</evidence>
<comment type="caution">
    <text evidence="5">The sequence shown here is derived from an EMBL/GenBank/DDBJ whole genome shotgun (WGS) entry which is preliminary data.</text>
</comment>
<dbReference type="PROSITE" id="PS50932">
    <property type="entry name" value="HTH_LACI_2"/>
    <property type="match status" value="1"/>
</dbReference>
<dbReference type="PANTHER" id="PTHR30146:SF109">
    <property type="entry name" value="HTH-TYPE TRANSCRIPTIONAL REGULATOR GALS"/>
    <property type="match status" value="1"/>
</dbReference>
<name>A0A2W7TER4_9BACT</name>
<proteinExistence type="predicted"/>
<keyword evidence="2" id="KW-0238">DNA-binding</keyword>
<dbReference type="InterPro" id="IPR010982">
    <property type="entry name" value="Lambda_DNA-bd_dom_sf"/>
</dbReference>
<dbReference type="GO" id="GO:0000976">
    <property type="term" value="F:transcription cis-regulatory region binding"/>
    <property type="evidence" value="ECO:0007669"/>
    <property type="project" value="TreeGrafter"/>
</dbReference>
<sequence>MFKSYNIVCMKQDKEVTIYDIADYLNISAATVSRGLKDHPTINKKTKKKILEAAQKLGYRSNAFASNLRTKQSKTIGVIVPRLNSYFMSTVIAGIESIANEEGYQLIISQSQEDEQKEAANAITLFNSRVDGIMVSLAANTKTTDHFKPFLEKNIPIVYFDRVVETPDSLTISIDNYKAAFEVTQHLIDKGCKRILHLGGNVNRNVYADRLAGYKAALKQAGLPTPDNLVFFSNLSEDAGVEAANYINNLKQKPDAVFSANDTCAAYCMIRLKQLGYKIPGNFLFAGFNNDPISKVVEPNLTTIAYPGYPMGQIAATHLINHLKGIADISSTNSVLLRHELIVRASTQK</sequence>
<dbReference type="SMART" id="SM00354">
    <property type="entry name" value="HTH_LACI"/>
    <property type="match status" value="1"/>
</dbReference>
<dbReference type="Gene3D" id="3.40.50.2300">
    <property type="match status" value="2"/>
</dbReference>
<dbReference type="PANTHER" id="PTHR30146">
    <property type="entry name" value="LACI-RELATED TRANSCRIPTIONAL REPRESSOR"/>
    <property type="match status" value="1"/>
</dbReference>
<dbReference type="Gene3D" id="1.10.260.40">
    <property type="entry name" value="lambda repressor-like DNA-binding domains"/>
    <property type="match status" value="1"/>
</dbReference>
<keyword evidence="3" id="KW-0804">Transcription</keyword>
<organism evidence="5 6">
    <name type="scientific">Hydrotalea sandarakina</name>
    <dbReference type="NCBI Taxonomy" id="1004304"/>
    <lineage>
        <taxon>Bacteria</taxon>
        <taxon>Pseudomonadati</taxon>
        <taxon>Bacteroidota</taxon>
        <taxon>Chitinophagia</taxon>
        <taxon>Chitinophagales</taxon>
        <taxon>Chitinophagaceae</taxon>
        <taxon>Hydrotalea</taxon>
    </lineage>
</organism>
<dbReference type="SUPFAM" id="SSF53822">
    <property type="entry name" value="Periplasmic binding protein-like I"/>
    <property type="match status" value="1"/>
</dbReference>
<dbReference type="SUPFAM" id="SSF47413">
    <property type="entry name" value="lambda repressor-like DNA-binding domains"/>
    <property type="match status" value="1"/>
</dbReference>
<evidence type="ECO:0000313" key="5">
    <source>
        <dbReference type="EMBL" id="PZX61812.1"/>
    </source>
</evidence>
<keyword evidence="6" id="KW-1185">Reference proteome</keyword>
<reference evidence="5 6" key="1">
    <citation type="submission" date="2018-06" db="EMBL/GenBank/DDBJ databases">
        <title>Genomic Encyclopedia of Archaeal and Bacterial Type Strains, Phase II (KMG-II): from individual species to whole genera.</title>
        <authorList>
            <person name="Goeker M."/>
        </authorList>
    </citation>
    <scope>NUCLEOTIDE SEQUENCE [LARGE SCALE GENOMIC DNA]</scope>
    <source>
        <strain evidence="5 6">DSM 23241</strain>
    </source>
</reference>
<dbReference type="InterPro" id="IPR001761">
    <property type="entry name" value="Peripla_BP/Lac1_sug-bd_dom"/>
</dbReference>
<dbReference type="AlphaFoldDB" id="A0A2W7TER4"/>
<keyword evidence="1" id="KW-0805">Transcription regulation</keyword>
<dbReference type="InterPro" id="IPR000843">
    <property type="entry name" value="HTH_LacI"/>
</dbReference>
<feature type="domain" description="HTH lacI-type" evidence="4">
    <location>
        <begin position="16"/>
        <end position="70"/>
    </location>
</feature>
<evidence type="ECO:0000256" key="1">
    <source>
        <dbReference type="ARBA" id="ARBA00023015"/>
    </source>
</evidence>
<dbReference type="EMBL" id="QKZV01000006">
    <property type="protein sequence ID" value="PZX61812.1"/>
    <property type="molecule type" value="Genomic_DNA"/>
</dbReference>
<dbReference type="GO" id="GO:0003700">
    <property type="term" value="F:DNA-binding transcription factor activity"/>
    <property type="evidence" value="ECO:0007669"/>
    <property type="project" value="TreeGrafter"/>
</dbReference>
<dbReference type="CDD" id="cd01392">
    <property type="entry name" value="HTH_LacI"/>
    <property type="match status" value="1"/>
</dbReference>
<evidence type="ECO:0000256" key="3">
    <source>
        <dbReference type="ARBA" id="ARBA00023163"/>
    </source>
</evidence>
<evidence type="ECO:0000259" key="4">
    <source>
        <dbReference type="PROSITE" id="PS50932"/>
    </source>
</evidence>
<evidence type="ECO:0000313" key="6">
    <source>
        <dbReference type="Proteomes" id="UP000249720"/>
    </source>
</evidence>
<gene>
    <name evidence="5" type="ORF">LX80_01973</name>
</gene>
<protein>
    <submittedName>
        <fullName evidence="5">LacI family transcriptional regulator</fullName>
    </submittedName>
</protein>
<dbReference type="CDD" id="cd06267">
    <property type="entry name" value="PBP1_LacI_sugar_binding-like"/>
    <property type="match status" value="1"/>
</dbReference>
<dbReference type="Proteomes" id="UP000249720">
    <property type="component" value="Unassembled WGS sequence"/>
</dbReference>
<dbReference type="InterPro" id="IPR028082">
    <property type="entry name" value="Peripla_BP_I"/>
</dbReference>
<dbReference type="Pfam" id="PF00356">
    <property type="entry name" value="LacI"/>
    <property type="match status" value="1"/>
</dbReference>
<dbReference type="Pfam" id="PF00532">
    <property type="entry name" value="Peripla_BP_1"/>
    <property type="match status" value="1"/>
</dbReference>